<dbReference type="EMBL" id="AP021876">
    <property type="protein sequence ID" value="BBO83341.1"/>
    <property type="molecule type" value="Genomic_DNA"/>
</dbReference>
<sequence length="149" mass="16989">MDNSIQFPLSGAVTQSINPWDFWIKSLSSQLGFINIRNVTSSDYRIEQEIIEDVASYGRQIGQITDVLKVLIDHSAMGDLQEDQKQTIGRFEKMISEIEQVKKKWKTPKNLLSEIDTMLSEIRALKTESPATYELAVNKIKEELGKKAK</sequence>
<accession>A0A5K7ZSZ9</accession>
<evidence type="ECO:0000313" key="1">
    <source>
        <dbReference type="EMBL" id="BBO83341.1"/>
    </source>
</evidence>
<name>A0A5K7ZSZ9_9BACT</name>
<proteinExistence type="predicted"/>
<gene>
    <name evidence="1" type="ORF">DSCO28_39070</name>
</gene>
<dbReference type="Proteomes" id="UP000425960">
    <property type="component" value="Chromosome"/>
</dbReference>
<protein>
    <submittedName>
        <fullName evidence="1">Uncharacterized protein</fullName>
    </submittedName>
</protein>
<reference evidence="1 2" key="1">
    <citation type="submission" date="2019-11" db="EMBL/GenBank/DDBJ databases">
        <title>Comparative genomics of hydrocarbon-degrading Desulfosarcina strains.</title>
        <authorList>
            <person name="Watanabe M."/>
            <person name="Kojima H."/>
            <person name="Fukui M."/>
        </authorList>
    </citation>
    <scope>NUCLEOTIDE SEQUENCE [LARGE SCALE GENOMIC DNA]</scope>
    <source>
        <strain evidence="1 2">28bB2T</strain>
    </source>
</reference>
<organism evidence="1 2">
    <name type="scientific">Desulfosarcina ovata subsp. sediminis</name>
    <dbReference type="NCBI Taxonomy" id="885957"/>
    <lineage>
        <taxon>Bacteria</taxon>
        <taxon>Pseudomonadati</taxon>
        <taxon>Thermodesulfobacteriota</taxon>
        <taxon>Desulfobacteria</taxon>
        <taxon>Desulfobacterales</taxon>
        <taxon>Desulfosarcinaceae</taxon>
        <taxon>Desulfosarcina</taxon>
    </lineage>
</organism>
<evidence type="ECO:0000313" key="2">
    <source>
        <dbReference type="Proteomes" id="UP000425960"/>
    </source>
</evidence>
<dbReference type="KEGG" id="dov:DSCO28_39070"/>
<dbReference type="AlphaFoldDB" id="A0A5K7ZSZ9"/>